<dbReference type="EMBL" id="JARBDR010000246">
    <property type="protein sequence ID" value="KAJ8317047.1"/>
    <property type="molecule type" value="Genomic_DNA"/>
</dbReference>
<reference evidence="1 2" key="1">
    <citation type="submission" date="2022-12" db="EMBL/GenBank/DDBJ databases">
        <title>Chromosome-level genome of Tegillarca granosa.</title>
        <authorList>
            <person name="Kim J."/>
        </authorList>
    </citation>
    <scope>NUCLEOTIDE SEQUENCE [LARGE SCALE GENOMIC DNA]</scope>
    <source>
        <strain evidence="1">Teg-2019</strain>
        <tissue evidence="1">Adductor muscle</tissue>
    </source>
</reference>
<evidence type="ECO:0000313" key="1">
    <source>
        <dbReference type="EMBL" id="KAJ8317047.1"/>
    </source>
</evidence>
<proteinExistence type="predicted"/>
<gene>
    <name evidence="1" type="ORF">KUTeg_004951</name>
</gene>
<organism evidence="1 2">
    <name type="scientific">Tegillarca granosa</name>
    <name type="common">Malaysian cockle</name>
    <name type="synonym">Anadara granosa</name>
    <dbReference type="NCBI Taxonomy" id="220873"/>
    <lineage>
        <taxon>Eukaryota</taxon>
        <taxon>Metazoa</taxon>
        <taxon>Spiralia</taxon>
        <taxon>Lophotrochozoa</taxon>
        <taxon>Mollusca</taxon>
        <taxon>Bivalvia</taxon>
        <taxon>Autobranchia</taxon>
        <taxon>Pteriomorphia</taxon>
        <taxon>Arcoida</taxon>
        <taxon>Arcoidea</taxon>
        <taxon>Arcidae</taxon>
        <taxon>Tegillarca</taxon>
    </lineage>
</organism>
<dbReference type="Proteomes" id="UP001217089">
    <property type="component" value="Unassembled WGS sequence"/>
</dbReference>
<evidence type="ECO:0000313" key="2">
    <source>
        <dbReference type="Proteomes" id="UP001217089"/>
    </source>
</evidence>
<sequence>MFPLLAVIRLMCYNMSKKKDMQVEYNWDFVGHHIKTTFLPIQCQGHVDVILFYSNEVDL</sequence>
<keyword evidence="2" id="KW-1185">Reference proteome</keyword>
<accession>A0ABQ9FIC7</accession>
<name>A0ABQ9FIC7_TEGGR</name>
<comment type="caution">
    <text evidence="1">The sequence shown here is derived from an EMBL/GenBank/DDBJ whole genome shotgun (WGS) entry which is preliminary data.</text>
</comment>
<protein>
    <submittedName>
        <fullName evidence="1">Uncharacterized protein</fullName>
    </submittedName>
</protein>